<evidence type="ECO:0000313" key="1">
    <source>
        <dbReference type="EMBL" id="MCZ0963505.1"/>
    </source>
</evidence>
<organism evidence="1 2">
    <name type="scientific">Paracoccus benzoatiresistens</name>
    <dbReference type="NCBI Taxonomy" id="2997341"/>
    <lineage>
        <taxon>Bacteria</taxon>
        <taxon>Pseudomonadati</taxon>
        <taxon>Pseudomonadota</taxon>
        <taxon>Alphaproteobacteria</taxon>
        <taxon>Rhodobacterales</taxon>
        <taxon>Paracoccaceae</taxon>
        <taxon>Paracoccus</taxon>
    </lineage>
</organism>
<protein>
    <recommendedName>
        <fullName evidence="3">Replication initiation protein</fullName>
    </recommendedName>
</protein>
<reference evidence="1" key="1">
    <citation type="submission" date="2022-12" db="EMBL/GenBank/DDBJ databases">
        <title>Paracoccus sp. EF6 isolated from a lake water.</title>
        <authorList>
            <person name="Liu H."/>
        </authorList>
    </citation>
    <scope>NUCLEOTIDE SEQUENCE</scope>
    <source>
        <strain evidence="1">EF6</strain>
    </source>
</reference>
<comment type="caution">
    <text evidence="1">The sequence shown here is derived from an EMBL/GenBank/DDBJ whole genome shotgun (WGS) entry which is preliminary data.</text>
</comment>
<sequence length="373" mass="41545">MKSAATKLFQNRAVAVGPRVVSTAVTHPGGTTYQGVLACVPTPSSELLKLLEPAAAHPHRKYSSSREAAHAGDALERYFRRERSFYERAFKGLERLALKSPEAEELRLALGFGQRGDDPRVRGTAAQPILRAAFGLAFHEVVKAWSDKTKREVFTLTLIRSQWRKSRKLPMMNIENMTRAVEKALDAIGFEGLLMIEVQGMRSQAKGLHFHVHGVITPKKRGALAEKKAQARLSKLFPCVDGAKGVDMKPCKNAADVEHFLMYSAKSPDKVKRLYTDAADNSPTKIREGRQGYSSELALDLLTVRSRLSLPTLIIAHGKRFQRMKTEIKAGTDARLEAWGITRVKTDRNRTAAVWRRVRARNSPKNGFGLPHS</sequence>
<proteinExistence type="predicted"/>
<gene>
    <name evidence="1" type="ORF">OU682_18020</name>
</gene>
<dbReference type="EMBL" id="JAPTYD010000040">
    <property type="protein sequence ID" value="MCZ0963505.1"/>
    <property type="molecule type" value="Genomic_DNA"/>
</dbReference>
<dbReference type="RefSeq" id="WP_268943594.1">
    <property type="nucleotide sequence ID" value="NZ_JAPTYD010000040.1"/>
</dbReference>
<dbReference type="Proteomes" id="UP001149822">
    <property type="component" value="Unassembled WGS sequence"/>
</dbReference>
<name>A0ABT4J8S6_9RHOB</name>
<evidence type="ECO:0008006" key="3">
    <source>
        <dbReference type="Google" id="ProtNLM"/>
    </source>
</evidence>
<accession>A0ABT4J8S6</accession>
<keyword evidence="2" id="KW-1185">Reference proteome</keyword>
<evidence type="ECO:0000313" key="2">
    <source>
        <dbReference type="Proteomes" id="UP001149822"/>
    </source>
</evidence>